<evidence type="ECO:0000313" key="2">
    <source>
        <dbReference type="Proteomes" id="UP001215280"/>
    </source>
</evidence>
<name>A0AAD7IS50_9AGAR</name>
<keyword evidence="2" id="KW-1185">Reference proteome</keyword>
<dbReference type="EMBL" id="JARJLG010000093">
    <property type="protein sequence ID" value="KAJ7747696.1"/>
    <property type="molecule type" value="Genomic_DNA"/>
</dbReference>
<evidence type="ECO:0000313" key="1">
    <source>
        <dbReference type="EMBL" id="KAJ7747696.1"/>
    </source>
</evidence>
<sequence>MLNISLVPVSFLKTPPEARQFSFAPGTRKKLVRRFRPPVLVGLMLPTEKIGECGQSPFSLRGYLEVFPSWTLNSVLANATRLRKLDVGTTFTVTSFCLLQPGNVPKFEEVLLPPSSCSFQTRLGDPQRESSLSLYYDSKGNAMAFRAETEDETDQDTILEAEEKGWTKTEWWKLVMRPGYLPIIKDLALPLKEQIKAYITSTYGSGGNIWDILSPTMYIILMTPNGWEGSQQNRMRQAAIDAGLVDQAGSRRVKFVTEAEAAVLYAADSGSVGDWLVDGGQLILCDCGGGTIDIILPERLRGTEWDDKESIQRIIYHFDRNANKKFAEGDAVCYVQLSSHKTIPEIGITRGRLKITG</sequence>
<dbReference type="CDD" id="cd10170">
    <property type="entry name" value="ASKHA_NBD_HSP70"/>
    <property type="match status" value="1"/>
</dbReference>
<protein>
    <recommendedName>
        <fullName evidence="3">Actin-like ATPase domain-containing protein</fullName>
    </recommendedName>
</protein>
<comment type="caution">
    <text evidence="1">The sequence shown here is derived from an EMBL/GenBank/DDBJ whole genome shotgun (WGS) entry which is preliminary data.</text>
</comment>
<accession>A0AAD7IS50</accession>
<dbReference type="Proteomes" id="UP001215280">
    <property type="component" value="Unassembled WGS sequence"/>
</dbReference>
<organism evidence="1 2">
    <name type="scientific">Mycena maculata</name>
    <dbReference type="NCBI Taxonomy" id="230809"/>
    <lineage>
        <taxon>Eukaryota</taxon>
        <taxon>Fungi</taxon>
        <taxon>Dikarya</taxon>
        <taxon>Basidiomycota</taxon>
        <taxon>Agaricomycotina</taxon>
        <taxon>Agaricomycetes</taxon>
        <taxon>Agaricomycetidae</taxon>
        <taxon>Agaricales</taxon>
        <taxon>Marasmiineae</taxon>
        <taxon>Mycenaceae</taxon>
        <taxon>Mycena</taxon>
    </lineage>
</organism>
<proteinExistence type="predicted"/>
<dbReference type="Gene3D" id="3.30.420.40">
    <property type="match status" value="1"/>
</dbReference>
<dbReference type="AlphaFoldDB" id="A0AAD7IS50"/>
<gene>
    <name evidence="1" type="ORF">DFH07DRAFT_776004</name>
</gene>
<evidence type="ECO:0008006" key="3">
    <source>
        <dbReference type="Google" id="ProtNLM"/>
    </source>
</evidence>
<reference evidence="1" key="1">
    <citation type="submission" date="2023-03" db="EMBL/GenBank/DDBJ databases">
        <title>Massive genome expansion in bonnet fungi (Mycena s.s.) driven by repeated elements and novel gene families across ecological guilds.</title>
        <authorList>
            <consortium name="Lawrence Berkeley National Laboratory"/>
            <person name="Harder C.B."/>
            <person name="Miyauchi S."/>
            <person name="Viragh M."/>
            <person name="Kuo A."/>
            <person name="Thoen E."/>
            <person name="Andreopoulos B."/>
            <person name="Lu D."/>
            <person name="Skrede I."/>
            <person name="Drula E."/>
            <person name="Henrissat B."/>
            <person name="Morin E."/>
            <person name="Kohler A."/>
            <person name="Barry K."/>
            <person name="LaButti K."/>
            <person name="Morin E."/>
            <person name="Salamov A."/>
            <person name="Lipzen A."/>
            <person name="Mereny Z."/>
            <person name="Hegedus B."/>
            <person name="Baldrian P."/>
            <person name="Stursova M."/>
            <person name="Weitz H."/>
            <person name="Taylor A."/>
            <person name="Grigoriev I.V."/>
            <person name="Nagy L.G."/>
            <person name="Martin F."/>
            <person name="Kauserud H."/>
        </authorList>
    </citation>
    <scope>NUCLEOTIDE SEQUENCE</scope>
    <source>
        <strain evidence="1">CBHHK188m</strain>
    </source>
</reference>